<evidence type="ECO:0000256" key="2">
    <source>
        <dbReference type="ARBA" id="ARBA00022962"/>
    </source>
</evidence>
<dbReference type="CDD" id="cd01743">
    <property type="entry name" value="GATase1_Anthranilate_Synthase"/>
    <property type="match status" value="1"/>
</dbReference>
<gene>
    <name evidence="7" type="ORF">F1188_17025</name>
</gene>
<comment type="caution">
    <text evidence="7">The sequence shown here is derived from an EMBL/GenBank/DDBJ whole genome shotgun (WGS) entry which is preliminary data.</text>
</comment>
<dbReference type="InterPro" id="IPR015890">
    <property type="entry name" value="Chorismate_C"/>
</dbReference>
<evidence type="ECO:0000256" key="1">
    <source>
        <dbReference type="ARBA" id="ARBA00012266"/>
    </source>
</evidence>
<evidence type="ECO:0000259" key="5">
    <source>
        <dbReference type="Pfam" id="PF00117"/>
    </source>
</evidence>
<dbReference type="InterPro" id="IPR019999">
    <property type="entry name" value="Anth_synth_I-like"/>
</dbReference>
<dbReference type="SUPFAM" id="SSF56322">
    <property type="entry name" value="ADC synthase"/>
    <property type="match status" value="1"/>
</dbReference>
<dbReference type="InterPro" id="IPR005801">
    <property type="entry name" value="ADC_synthase"/>
</dbReference>
<evidence type="ECO:0000313" key="8">
    <source>
        <dbReference type="Proteomes" id="UP000324065"/>
    </source>
</evidence>
<keyword evidence="8" id="KW-1185">Reference proteome</keyword>
<organism evidence="7 8">
    <name type="scientific">Roseospira marina</name>
    <dbReference type="NCBI Taxonomy" id="140057"/>
    <lineage>
        <taxon>Bacteria</taxon>
        <taxon>Pseudomonadati</taxon>
        <taxon>Pseudomonadota</taxon>
        <taxon>Alphaproteobacteria</taxon>
        <taxon>Rhodospirillales</taxon>
        <taxon>Rhodospirillaceae</taxon>
        <taxon>Roseospira</taxon>
    </lineage>
</organism>
<keyword evidence="2" id="KW-0315">Glutamine amidotransferase</keyword>
<dbReference type="GO" id="GO:0004049">
    <property type="term" value="F:anthranilate synthase activity"/>
    <property type="evidence" value="ECO:0007669"/>
    <property type="project" value="UniProtKB-EC"/>
</dbReference>
<keyword evidence="3" id="KW-0456">Lyase</keyword>
<dbReference type="RefSeq" id="WP_150063645.1">
    <property type="nucleotide sequence ID" value="NZ_JACHII010000016.1"/>
</dbReference>
<dbReference type="AlphaFoldDB" id="A0A5M6I9B9"/>
<dbReference type="PRINTS" id="PR00096">
    <property type="entry name" value="GATASE"/>
</dbReference>
<evidence type="ECO:0000256" key="3">
    <source>
        <dbReference type="ARBA" id="ARBA00023239"/>
    </source>
</evidence>
<feature type="domain" description="Glutamine amidotransferase" evidence="5">
    <location>
        <begin position="464"/>
        <end position="642"/>
    </location>
</feature>
<dbReference type="Pfam" id="PF00425">
    <property type="entry name" value="Chorismate_bind"/>
    <property type="match status" value="1"/>
</dbReference>
<dbReference type="InterPro" id="IPR006221">
    <property type="entry name" value="TrpG/PapA_dom"/>
</dbReference>
<reference evidence="7 8" key="1">
    <citation type="submission" date="2019-09" db="EMBL/GenBank/DDBJ databases">
        <title>Genome sequence of Roseospira marina, one of the more divergent members of the non-sulfur purple photosynthetic bacterial family, the Rhodospirillaceae.</title>
        <authorList>
            <person name="Meyer T."/>
            <person name="Kyndt J."/>
        </authorList>
    </citation>
    <scope>NUCLEOTIDE SEQUENCE [LARGE SCALE GENOMIC DNA]</scope>
    <source>
        <strain evidence="7 8">DSM 15113</strain>
    </source>
</reference>
<dbReference type="PANTHER" id="PTHR11236">
    <property type="entry name" value="AMINOBENZOATE/ANTHRANILATE SYNTHASE"/>
    <property type="match status" value="1"/>
</dbReference>
<comment type="catalytic activity">
    <reaction evidence="4">
        <text>chorismate + L-glutamine = anthranilate + pyruvate + L-glutamate + H(+)</text>
        <dbReference type="Rhea" id="RHEA:21732"/>
        <dbReference type="ChEBI" id="CHEBI:15361"/>
        <dbReference type="ChEBI" id="CHEBI:15378"/>
        <dbReference type="ChEBI" id="CHEBI:16567"/>
        <dbReference type="ChEBI" id="CHEBI:29748"/>
        <dbReference type="ChEBI" id="CHEBI:29985"/>
        <dbReference type="ChEBI" id="CHEBI:58359"/>
        <dbReference type="EC" id="4.1.3.27"/>
    </reaction>
</comment>
<dbReference type="InterPro" id="IPR029062">
    <property type="entry name" value="Class_I_gatase-like"/>
</dbReference>
<sequence>MSITAPCSNTPPEMLEAVFSNTPPPYALIRRHSRHNGGQLTDFLIGTAAVLNTLADLEPTTASWRSPYPEHGVLALLPFRQIRERGYDYVDDGADLIALSITKSALISSDELIRRLPQEHIELSGEWYDLDDNTYSERARTIIQDEIGGGAGANFVLKRSCLANIAGFDNLKALTLFRRLMLHETGAYWTFIVHTGDRVFVGASPERHVSLSRGIATMNPISGTYRYPPSGPTLDGLISFLADRKETNELYMVVDEELKMMARICATGGTIYGPTIKFMSRLAHTEYHIKGECTLRPSEILKETLLAPTVTGSPLESACRIIKKYEPDGRLYYSGIIALIGRDSDGNHELDSSILIRTADISSTGNLRVSVGATLVRDSDPLSEAAETKAKASGLLLALKTSGADQGELPNPRNGIAVTFKELGQDARVCSALAGRNTNLSRFWLEDWRHRIRPQKGLLALSVLIVDAEDTFTSMIRHQLESLGLSAVVRRHDEPFDLNLFDVIVMGPGPGNPLDASDNKIAALERVIDTVLSEQRPFIAVCLSHQVLSRKLGLDLSRRHRPNQGRQCQISLFGKQEFVGFYNSFSATSSVSNITSKDGYNVDICRDIETNEVFALRSEFFVSFQFHTESVLSRAGDQILSHYLQDVVRARSYLRTAHPRLDLAVEP</sequence>
<dbReference type="EC" id="4.1.3.27" evidence="1"/>
<dbReference type="OrthoDB" id="9803598at2"/>
<protein>
    <recommendedName>
        <fullName evidence="1">anthranilate synthase</fullName>
        <ecNumber evidence="1">4.1.3.27</ecNumber>
    </recommendedName>
</protein>
<dbReference type="PROSITE" id="PS51273">
    <property type="entry name" value="GATASE_TYPE_1"/>
    <property type="match status" value="1"/>
</dbReference>
<dbReference type="Proteomes" id="UP000324065">
    <property type="component" value="Unassembled WGS sequence"/>
</dbReference>
<dbReference type="Gene3D" id="3.60.120.10">
    <property type="entry name" value="Anthranilate synthase"/>
    <property type="match status" value="1"/>
</dbReference>
<evidence type="ECO:0000256" key="4">
    <source>
        <dbReference type="ARBA" id="ARBA00047683"/>
    </source>
</evidence>
<proteinExistence type="predicted"/>
<feature type="domain" description="Chorismate-utilising enzyme C-terminal" evidence="6">
    <location>
        <begin position="143"/>
        <end position="391"/>
    </location>
</feature>
<dbReference type="EMBL" id="VWPJ01000020">
    <property type="protein sequence ID" value="KAA5604268.1"/>
    <property type="molecule type" value="Genomic_DNA"/>
</dbReference>
<evidence type="ECO:0000313" key="7">
    <source>
        <dbReference type="EMBL" id="KAA5604268.1"/>
    </source>
</evidence>
<dbReference type="Gene3D" id="3.40.50.880">
    <property type="match status" value="1"/>
</dbReference>
<name>A0A5M6I9B9_9PROT</name>
<dbReference type="PANTHER" id="PTHR11236:SF49">
    <property type="entry name" value="ANTHRANILATE SYNTHASE COMPONENT 1"/>
    <property type="match status" value="1"/>
</dbReference>
<dbReference type="InterPro" id="IPR017926">
    <property type="entry name" value="GATASE"/>
</dbReference>
<evidence type="ECO:0000259" key="6">
    <source>
        <dbReference type="Pfam" id="PF00425"/>
    </source>
</evidence>
<dbReference type="PRINTS" id="PR00097">
    <property type="entry name" value="ANTSNTHASEII"/>
</dbReference>
<dbReference type="SUPFAM" id="SSF52317">
    <property type="entry name" value="Class I glutamine amidotransferase-like"/>
    <property type="match status" value="1"/>
</dbReference>
<dbReference type="Pfam" id="PF00117">
    <property type="entry name" value="GATase"/>
    <property type="match status" value="1"/>
</dbReference>
<dbReference type="GO" id="GO:0000162">
    <property type="term" value="P:L-tryptophan biosynthetic process"/>
    <property type="evidence" value="ECO:0007669"/>
    <property type="project" value="TreeGrafter"/>
</dbReference>
<accession>A0A5M6I9B9</accession>